<name>U5D3V7_AMBTC</name>
<evidence type="ECO:0000256" key="1">
    <source>
        <dbReference type="ARBA" id="ARBA00007637"/>
    </source>
</evidence>
<evidence type="ECO:0000256" key="2">
    <source>
        <dbReference type="ARBA" id="ARBA00023027"/>
    </source>
</evidence>
<dbReference type="Gene3D" id="3.40.50.720">
    <property type="entry name" value="NAD(P)-binding Rossmann-like Domain"/>
    <property type="match status" value="1"/>
</dbReference>
<feature type="compositionally biased region" description="Polar residues" evidence="4">
    <location>
        <begin position="66"/>
        <end position="77"/>
    </location>
</feature>
<dbReference type="Proteomes" id="UP000017836">
    <property type="component" value="Unassembled WGS sequence"/>
</dbReference>
<dbReference type="PANTHER" id="PTHR43574">
    <property type="entry name" value="EPIMERASE-RELATED"/>
    <property type="match status" value="1"/>
</dbReference>
<evidence type="ECO:0000256" key="4">
    <source>
        <dbReference type="SAM" id="MobiDB-lite"/>
    </source>
</evidence>
<dbReference type="HOGENOM" id="CLU_066958_0_1_1"/>
<reference evidence="6" key="1">
    <citation type="journal article" date="2013" name="Science">
        <title>The Amborella genome and the evolution of flowering plants.</title>
        <authorList>
            <consortium name="Amborella Genome Project"/>
        </authorList>
    </citation>
    <scope>NUCLEOTIDE SEQUENCE [LARGE SCALE GENOMIC DNA]</scope>
</reference>
<evidence type="ECO:0000313" key="6">
    <source>
        <dbReference type="Proteomes" id="UP000017836"/>
    </source>
</evidence>
<dbReference type="EMBL" id="KI392405">
    <property type="protein sequence ID" value="ERN16930.1"/>
    <property type="molecule type" value="Genomic_DNA"/>
</dbReference>
<keyword evidence="6" id="KW-1185">Reference proteome</keyword>
<dbReference type="eggNOG" id="ENOG502QSRK">
    <property type="taxonomic scope" value="Eukaryota"/>
</dbReference>
<dbReference type="GO" id="GO:0009507">
    <property type="term" value="C:chloroplast"/>
    <property type="evidence" value="ECO:0000318"/>
    <property type="project" value="GO_Central"/>
</dbReference>
<evidence type="ECO:0000256" key="3">
    <source>
        <dbReference type="ARBA" id="ARBA00023235"/>
    </source>
</evidence>
<dbReference type="GO" id="GO:0016854">
    <property type="term" value="F:racemase and epimerase activity"/>
    <property type="evidence" value="ECO:0000318"/>
    <property type="project" value="GO_Central"/>
</dbReference>
<dbReference type="OMA" id="DHHEELV"/>
<keyword evidence="3" id="KW-0413">Isomerase</keyword>
<dbReference type="SUPFAM" id="SSF51735">
    <property type="entry name" value="NAD(P)-binding Rossmann-fold domains"/>
    <property type="match status" value="1"/>
</dbReference>
<dbReference type="AlphaFoldDB" id="U5D3V7"/>
<organism evidence="5 6">
    <name type="scientific">Amborella trichopoda</name>
    <dbReference type="NCBI Taxonomy" id="13333"/>
    <lineage>
        <taxon>Eukaryota</taxon>
        <taxon>Viridiplantae</taxon>
        <taxon>Streptophyta</taxon>
        <taxon>Embryophyta</taxon>
        <taxon>Tracheophyta</taxon>
        <taxon>Spermatophyta</taxon>
        <taxon>Magnoliopsida</taxon>
        <taxon>Amborellales</taxon>
        <taxon>Amborellaceae</taxon>
        <taxon>Amborella</taxon>
    </lineage>
</organism>
<dbReference type="InterPro" id="IPR036291">
    <property type="entry name" value="NAD(P)-bd_dom_sf"/>
</dbReference>
<dbReference type="Gramene" id="ERN16930">
    <property type="protein sequence ID" value="ERN16930"/>
    <property type="gene ID" value="AMTR_s00057p00182930"/>
</dbReference>
<protein>
    <recommendedName>
        <fullName evidence="7">NAD-dependent epimerase/dehydratase domain-containing protein</fullName>
    </recommendedName>
</protein>
<proteinExistence type="inferred from homology"/>
<feature type="region of interest" description="Disordered" evidence="4">
    <location>
        <begin position="66"/>
        <end position="86"/>
    </location>
</feature>
<sequence>MDIIPCPLNTLCVGLPRTLRIGWQQPTFHPSFLLHFSPPLNILNNFYLQSPKKHIRPGRITMDMSIRSSSSPTVTDTPRSEGLEASPSGFVGEKDMLIVGPGVLGRIVAEKWRQENPGCKIYGQTMTLNHHEELLKLGIHPCLKGSQVSSQFPYVIFCAPPGPNVDYPGEVRLATSYWNGKGAFLFTSSSSPYACDDNGFCNEDSPVVPIGRSPGTDVLLKAESAVLEAGGCERLNWPPSGDWVLEAAYGIGRIPSSFSLLSFFFHPIRDHRAHLCEDATKDAASLSVAILKKKLRGRIFLGCDSHPLSSQELMDYVNKSGKFSKKFLGFVGTDGPLGKRLDNSKTRAELGWQPKYESFAKFLGLSE</sequence>
<evidence type="ECO:0008006" key="7">
    <source>
        <dbReference type="Google" id="ProtNLM"/>
    </source>
</evidence>
<keyword evidence="2" id="KW-0520">NAD</keyword>
<gene>
    <name evidence="5" type="ORF">AMTR_s00057p00182930</name>
</gene>
<evidence type="ECO:0000313" key="5">
    <source>
        <dbReference type="EMBL" id="ERN16930.1"/>
    </source>
</evidence>
<accession>U5D3V7</accession>
<comment type="similarity">
    <text evidence="1">Belongs to the NAD(P)-dependent epimerase/dehydratase family.</text>
</comment>